<dbReference type="PROSITE" id="PS00845">
    <property type="entry name" value="CAP_GLY_1"/>
    <property type="match status" value="2"/>
</dbReference>
<feature type="domain" description="CAP-Gly" evidence="8">
    <location>
        <begin position="48"/>
        <end position="90"/>
    </location>
</feature>
<keyword evidence="10" id="KW-1185">Reference proteome</keyword>
<keyword evidence="6" id="KW-0206">Cytoskeleton</keyword>
<dbReference type="PANTHER" id="PTHR18916">
    <property type="entry name" value="DYNACTIN 1-RELATED MICROTUBULE-BINDING"/>
    <property type="match status" value="1"/>
</dbReference>
<dbReference type="GO" id="GO:0005634">
    <property type="term" value="C:nucleus"/>
    <property type="evidence" value="ECO:0007669"/>
    <property type="project" value="TreeGrafter"/>
</dbReference>
<protein>
    <submittedName>
        <fullName evidence="9">CAP-Gly domain protein</fullName>
    </submittedName>
</protein>
<dbReference type="InterPro" id="IPR000938">
    <property type="entry name" value="CAP-Gly_domain"/>
</dbReference>
<feature type="domain" description="CAP-Gly" evidence="8">
    <location>
        <begin position="138"/>
        <end position="180"/>
    </location>
</feature>
<dbReference type="Pfam" id="PF01302">
    <property type="entry name" value="CAP_GLY"/>
    <property type="match status" value="2"/>
</dbReference>
<evidence type="ECO:0000256" key="6">
    <source>
        <dbReference type="ARBA" id="ARBA00023212"/>
    </source>
</evidence>
<dbReference type="SMART" id="SM01052">
    <property type="entry name" value="CAP_GLY"/>
    <property type="match status" value="2"/>
</dbReference>
<dbReference type="Pfam" id="PF16641">
    <property type="entry name" value="CLIP1_ZNF"/>
    <property type="match status" value="2"/>
</dbReference>
<proteinExistence type="predicted"/>
<keyword evidence="4" id="KW-0677">Repeat</keyword>
<gene>
    <name evidence="9" type="ORF">X798_06820</name>
</gene>
<dbReference type="OrthoDB" id="2130750at2759"/>
<dbReference type="InterPro" id="IPR036859">
    <property type="entry name" value="CAP-Gly_dom_sf"/>
</dbReference>
<evidence type="ECO:0000256" key="1">
    <source>
        <dbReference type="ARBA" id="ARBA00004245"/>
    </source>
</evidence>
<dbReference type="InterPro" id="IPR032108">
    <property type="entry name" value="CLIP1_ZNF"/>
</dbReference>
<evidence type="ECO:0000256" key="5">
    <source>
        <dbReference type="ARBA" id="ARBA00023054"/>
    </source>
</evidence>
<feature type="coiled-coil region" evidence="7">
    <location>
        <begin position="484"/>
        <end position="628"/>
    </location>
</feature>
<dbReference type="GO" id="GO:0005938">
    <property type="term" value="C:cell cortex"/>
    <property type="evidence" value="ECO:0007669"/>
    <property type="project" value="TreeGrafter"/>
</dbReference>
<organism evidence="9 10">
    <name type="scientific">Onchocerca flexuosa</name>
    <dbReference type="NCBI Taxonomy" id="387005"/>
    <lineage>
        <taxon>Eukaryota</taxon>
        <taxon>Metazoa</taxon>
        <taxon>Ecdysozoa</taxon>
        <taxon>Nematoda</taxon>
        <taxon>Chromadorea</taxon>
        <taxon>Rhabditida</taxon>
        <taxon>Spirurina</taxon>
        <taxon>Spiruromorpha</taxon>
        <taxon>Filarioidea</taxon>
        <taxon>Onchocercidae</taxon>
        <taxon>Onchocerca</taxon>
    </lineage>
</organism>
<dbReference type="SUPFAM" id="SSF74924">
    <property type="entry name" value="Cap-Gly domain"/>
    <property type="match status" value="2"/>
</dbReference>
<accession>A0A238BNR0</accession>
<reference evidence="9 10" key="1">
    <citation type="submission" date="2015-12" db="EMBL/GenBank/DDBJ databases">
        <title>Draft genome of the nematode, Onchocerca flexuosa.</title>
        <authorList>
            <person name="Mitreva M."/>
        </authorList>
    </citation>
    <scope>NUCLEOTIDE SEQUENCE [LARGE SCALE GENOMIC DNA]</scope>
    <source>
        <strain evidence="9">Red Deer</strain>
    </source>
</reference>
<dbReference type="PROSITE" id="PS50245">
    <property type="entry name" value="CAP_GLY_2"/>
    <property type="match status" value="2"/>
</dbReference>
<evidence type="ECO:0000313" key="9">
    <source>
        <dbReference type="EMBL" id="OZC06198.1"/>
    </source>
</evidence>
<evidence type="ECO:0000259" key="8">
    <source>
        <dbReference type="PROSITE" id="PS50245"/>
    </source>
</evidence>
<feature type="coiled-coil region" evidence="7">
    <location>
        <begin position="256"/>
        <end position="304"/>
    </location>
</feature>
<comment type="subcellular location">
    <subcellularLocation>
        <location evidence="1">Cytoplasm</location>
        <location evidence="1">Cytoskeleton</location>
    </subcellularLocation>
</comment>
<evidence type="ECO:0000313" key="10">
    <source>
        <dbReference type="Proteomes" id="UP000242913"/>
    </source>
</evidence>
<dbReference type="PANTHER" id="PTHR18916:SF82">
    <property type="entry name" value="CAP-GLY DOMAIN-CONTAINING PROTEIN"/>
    <property type="match status" value="1"/>
</dbReference>
<evidence type="ECO:0000256" key="2">
    <source>
        <dbReference type="ARBA" id="ARBA00022490"/>
    </source>
</evidence>
<sequence>MAESKGTGGLIRSNSKESIISAISHVGDWEIGDRCQIGGRMGNIVYIGPARFAPGEWIGVVLDQPLGKNDGSVDGHRYFSCEPNHGLFCKASKLERVESPSPSTETSQNNPFCKEYGVEIGDRVIVSGGKCGRLRFLGKTDFKDGVWAGVELDQPVGKNDGSVQGKRYFTCKAPYGLFAAASKVIRAPDQTSAKFKIRHTKTSLLRQRSGSHESLSSIGGASSIASSRISKYNFATPRSVQRPFIISSARGQEDLFKTIQESLKEKETHLEQMIRERDIERNEMASLSNRCELAEAKATQLESAKTLVDQQLETLKVMLDESEAKFKIADSTVNDLTIQLKEKKDALEDLTFRYDEETILNAEMAEKIAELERKNVIKESEDADTNEVLINEMEQTKLQLEELKKQCSTFEQEKFSICTGMKNILSVCKQDFTELMQLLSSNDTIGSVNENETAATNDDQDLSKQMETNIKKLTSLMDYNKTIKKAIQEKLENNKEEITNLASQLETLKKSLDDKTIITSQKNDELAICQTNMDQLRNELEKVEKSKAKLKETYDALEISNNALLKNFDHLNKKDAEMAEKMENERKEHDMEITKLKEELRKAQNDAIQIKERLNEELLMDKESLELQKIELGGEILELSKKQAENEEMVSEAKQRSALFIDFEEEWKNKETAYIQEIQELKLAVGKTETDKIEEMKRDISFLNSIIAEQYKKEKDLKEQIAILNSLPANEIITELQRKTTQEVSLRLYCDICEVFDLHDTTDCPAQAMDVEDEAIYRKTKKSKPPVRLYCEQCEEFEHDTSNCPKMQIEKPKSKDYTF</sequence>
<evidence type="ECO:0000256" key="4">
    <source>
        <dbReference type="ARBA" id="ARBA00022737"/>
    </source>
</evidence>
<keyword evidence="3" id="KW-0493">Microtubule</keyword>
<dbReference type="Gene3D" id="2.30.30.190">
    <property type="entry name" value="CAP Gly-rich-like domain"/>
    <property type="match status" value="2"/>
</dbReference>
<dbReference type="GO" id="GO:0051010">
    <property type="term" value="F:microtubule plus-end binding"/>
    <property type="evidence" value="ECO:0007669"/>
    <property type="project" value="TreeGrafter"/>
</dbReference>
<dbReference type="AlphaFoldDB" id="A0A238BNR0"/>
<keyword evidence="2" id="KW-0963">Cytoplasm</keyword>
<dbReference type="EMBL" id="KZ270181">
    <property type="protein sequence ID" value="OZC06198.1"/>
    <property type="molecule type" value="Genomic_DNA"/>
</dbReference>
<dbReference type="GO" id="GO:0031122">
    <property type="term" value="P:cytoplasmic microtubule organization"/>
    <property type="evidence" value="ECO:0007669"/>
    <property type="project" value="TreeGrafter"/>
</dbReference>
<evidence type="ECO:0000256" key="3">
    <source>
        <dbReference type="ARBA" id="ARBA00022701"/>
    </source>
</evidence>
<dbReference type="Proteomes" id="UP000242913">
    <property type="component" value="Unassembled WGS sequence"/>
</dbReference>
<evidence type="ECO:0000256" key="7">
    <source>
        <dbReference type="SAM" id="Coils"/>
    </source>
</evidence>
<dbReference type="GO" id="GO:0035371">
    <property type="term" value="C:microtubule plus-end"/>
    <property type="evidence" value="ECO:0007669"/>
    <property type="project" value="TreeGrafter"/>
</dbReference>
<keyword evidence="5 7" id="KW-0175">Coiled coil</keyword>
<name>A0A238BNR0_9BILA</name>
<feature type="coiled-coil region" evidence="7">
    <location>
        <begin position="333"/>
        <end position="413"/>
    </location>
</feature>